<dbReference type="EMBL" id="LR586016">
    <property type="protein sequence ID" value="VIP05019.1"/>
    <property type="molecule type" value="Genomic_DNA"/>
</dbReference>
<evidence type="ECO:0000313" key="4">
    <source>
        <dbReference type="Proteomes" id="UP000464378"/>
    </source>
</evidence>
<dbReference type="InterPro" id="IPR013078">
    <property type="entry name" value="His_Pase_superF_clade-1"/>
</dbReference>
<dbReference type="Gene3D" id="3.40.50.1240">
    <property type="entry name" value="Phosphoglycerate mutase-like"/>
    <property type="match status" value="1"/>
</dbReference>
<dbReference type="InParanoid" id="A0A6C2YVL1"/>
<dbReference type="RefSeq" id="WP_162660028.1">
    <property type="nucleotide sequence ID" value="NZ_LR593887.1"/>
</dbReference>
<gene>
    <name evidence="3" type="ORF">GMBLW1_41740</name>
</gene>
<keyword evidence="1" id="KW-0378">Hydrolase</keyword>
<dbReference type="SUPFAM" id="SSF53254">
    <property type="entry name" value="Phosphoglycerate mutase-like"/>
    <property type="match status" value="1"/>
</dbReference>
<dbReference type="EMBL" id="LR593887">
    <property type="protein sequence ID" value="VTS07396.1"/>
    <property type="molecule type" value="Genomic_DNA"/>
</dbReference>
<proteinExistence type="predicted"/>
<accession>A0A6C2YVL1</accession>
<dbReference type="InterPro" id="IPR029033">
    <property type="entry name" value="His_PPase_superfam"/>
</dbReference>
<feature type="compositionally biased region" description="Acidic residues" evidence="2">
    <location>
        <begin position="197"/>
        <end position="212"/>
    </location>
</feature>
<dbReference type="Pfam" id="PF00300">
    <property type="entry name" value="His_Phos_1"/>
    <property type="match status" value="1"/>
</dbReference>
<dbReference type="GO" id="GO:0005829">
    <property type="term" value="C:cytosol"/>
    <property type="evidence" value="ECO:0007669"/>
    <property type="project" value="TreeGrafter"/>
</dbReference>
<evidence type="ECO:0000313" key="3">
    <source>
        <dbReference type="EMBL" id="VIP05019.1"/>
    </source>
</evidence>
<dbReference type="KEGG" id="tim:GMBLW1_41740"/>
<dbReference type="GO" id="GO:0004331">
    <property type="term" value="F:fructose-2,6-bisphosphate 2-phosphatase activity"/>
    <property type="evidence" value="ECO:0007669"/>
    <property type="project" value="TreeGrafter"/>
</dbReference>
<reference evidence="3" key="1">
    <citation type="submission" date="2019-04" db="EMBL/GenBank/DDBJ databases">
        <authorList>
            <consortium name="Science for Life Laboratories"/>
        </authorList>
    </citation>
    <scope>NUCLEOTIDE SEQUENCE</scope>
    <source>
        <strain evidence="3">MBLW1</strain>
    </source>
</reference>
<feature type="region of interest" description="Disordered" evidence="2">
    <location>
        <begin position="187"/>
        <end position="212"/>
    </location>
</feature>
<dbReference type="GO" id="GO:0045820">
    <property type="term" value="P:negative regulation of glycolytic process"/>
    <property type="evidence" value="ECO:0007669"/>
    <property type="project" value="TreeGrafter"/>
</dbReference>
<keyword evidence="4" id="KW-1185">Reference proteome</keyword>
<dbReference type="Proteomes" id="UP000464378">
    <property type="component" value="Chromosome"/>
</dbReference>
<dbReference type="SMART" id="SM00855">
    <property type="entry name" value="PGAM"/>
    <property type="match status" value="1"/>
</dbReference>
<dbReference type="PANTHER" id="PTHR46517:SF1">
    <property type="entry name" value="FRUCTOSE-2,6-BISPHOSPHATASE TIGAR"/>
    <property type="match status" value="1"/>
</dbReference>
<name>A0A6C2YVL1_9BACT</name>
<organism evidence="3">
    <name type="scientific">Tuwongella immobilis</name>
    <dbReference type="NCBI Taxonomy" id="692036"/>
    <lineage>
        <taxon>Bacteria</taxon>
        <taxon>Pseudomonadati</taxon>
        <taxon>Planctomycetota</taxon>
        <taxon>Planctomycetia</taxon>
        <taxon>Gemmatales</taxon>
        <taxon>Gemmataceae</taxon>
        <taxon>Tuwongella</taxon>
    </lineage>
</organism>
<dbReference type="CDD" id="cd07067">
    <property type="entry name" value="HP_PGM_like"/>
    <property type="match status" value="1"/>
</dbReference>
<sequence>MTPQPRRMILVRHAAIEESYKTRCYGASDVPLSEAGQTHSREIANQLAAELATVPQPILLLHSGLSRTRFLAEILAQQVGLPLTEDPRIRELNFGNWELKPWDEIHAQTGDSMVRLVDEPDTFAPEGGETIHAMRDRMLDWHASLPTTGTIVAITHGGPIAALRGALAGWTVHQWLALIPAHGSIVSIEPPEPLPPLDDEDEDDTDIPESAK</sequence>
<dbReference type="PANTHER" id="PTHR46517">
    <property type="entry name" value="FRUCTOSE-2,6-BISPHOSPHATASE TIGAR"/>
    <property type="match status" value="1"/>
</dbReference>
<evidence type="ECO:0000256" key="1">
    <source>
        <dbReference type="ARBA" id="ARBA00022801"/>
    </source>
</evidence>
<evidence type="ECO:0000256" key="2">
    <source>
        <dbReference type="SAM" id="MobiDB-lite"/>
    </source>
</evidence>
<dbReference type="AlphaFoldDB" id="A0A6C2YVL1"/>
<protein>
    <submittedName>
        <fullName evidence="3">Uncharacterized protein</fullName>
    </submittedName>
</protein>
<dbReference type="InterPro" id="IPR051695">
    <property type="entry name" value="Phosphoglycerate_Mutase"/>
</dbReference>
<dbReference type="GO" id="GO:0043456">
    <property type="term" value="P:regulation of pentose-phosphate shunt"/>
    <property type="evidence" value="ECO:0007669"/>
    <property type="project" value="TreeGrafter"/>
</dbReference>